<protein>
    <submittedName>
        <fullName evidence="2">Putative secreted protein</fullName>
    </submittedName>
</protein>
<evidence type="ECO:0000313" key="2">
    <source>
        <dbReference type="EMBL" id="MXU86482.1"/>
    </source>
</evidence>
<feature type="region of interest" description="Disordered" evidence="1">
    <location>
        <begin position="49"/>
        <end position="91"/>
    </location>
</feature>
<sequence length="91" mass="10304">MRSVTIMSAASLALLTCSTLSAVAIRVIAIKRCWKLFILTATRWRPAPATTSYGQTRRGHRRPGISRRRMQGGRSTGWGREREKLSRYRVA</sequence>
<evidence type="ECO:0000256" key="1">
    <source>
        <dbReference type="SAM" id="MobiDB-lite"/>
    </source>
</evidence>
<accession>A0A6B0U208</accession>
<name>A0A6B0U208_IXORI</name>
<reference evidence="2" key="1">
    <citation type="submission" date="2019-12" db="EMBL/GenBank/DDBJ databases">
        <title>An insight into the sialome of adult female Ixodes ricinus ticks feeding for 6 days.</title>
        <authorList>
            <person name="Perner J."/>
            <person name="Ribeiro J.M.C."/>
        </authorList>
    </citation>
    <scope>NUCLEOTIDE SEQUENCE</scope>
    <source>
        <strain evidence="2">Semi-engorged</strain>
        <tissue evidence="2">Salivary glands</tissue>
    </source>
</reference>
<organism evidence="2">
    <name type="scientific">Ixodes ricinus</name>
    <name type="common">Common tick</name>
    <name type="synonym">Acarus ricinus</name>
    <dbReference type="NCBI Taxonomy" id="34613"/>
    <lineage>
        <taxon>Eukaryota</taxon>
        <taxon>Metazoa</taxon>
        <taxon>Ecdysozoa</taxon>
        <taxon>Arthropoda</taxon>
        <taxon>Chelicerata</taxon>
        <taxon>Arachnida</taxon>
        <taxon>Acari</taxon>
        <taxon>Parasitiformes</taxon>
        <taxon>Ixodida</taxon>
        <taxon>Ixodoidea</taxon>
        <taxon>Ixodidae</taxon>
        <taxon>Ixodinae</taxon>
        <taxon>Ixodes</taxon>
    </lineage>
</organism>
<feature type="compositionally biased region" description="Basic and acidic residues" evidence="1">
    <location>
        <begin position="79"/>
        <end position="91"/>
    </location>
</feature>
<proteinExistence type="predicted"/>
<feature type="compositionally biased region" description="Basic residues" evidence="1">
    <location>
        <begin position="57"/>
        <end position="71"/>
    </location>
</feature>
<dbReference type="EMBL" id="GIFC01004399">
    <property type="protein sequence ID" value="MXU86482.1"/>
    <property type="molecule type" value="Transcribed_RNA"/>
</dbReference>
<dbReference type="AlphaFoldDB" id="A0A6B0U208"/>